<reference evidence="2 3" key="1">
    <citation type="submission" date="2015-09" db="EMBL/GenBank/DDBJ databases">
        <authorList>
            <consortium name="Pathogen Informatics"/>
        </authorList>
    </citation>
    <scope>NUCLEOTIDE SEQUENCE [LARGE SCALE GENOMIC DNA]</scope>
    <source>
        <strain evidence="2 3">2789STDY5834959</strain>
    </source>
</reference>
<keyword evidence="1" id="KW-0812">Transmembrane</keyword>
<dbReference type="RefSeq" id="WP_173774811.1">
    <property type="nucleotide sequence ID" value="NZ_JAAIPY010000007.1"/>
</dbReference>
<keyword evidence="1" id="KW-1133">Transmembrane helix</keyword>
<gene>
    <name evidence="2" type="ORF">ERS852571_01807</name>
</gene>
<sequence>MNFVTFIRNETKMTSIRDKNGHFVTNLITNFWLIVIVLKVTNGGIYHE</sequence>
<evidence type="ECO:0000256" key="1">
    <source>
        <dbReference type="SAM" id="Phobius"/>
    </source>
</evidence>
<organism evidence="2 3">
    <name type="scientific">Anaerostipes hadrus</name>
    <dbReference type="NCBI Taxonomy" id="649756"/>
    <lineage>
        <taxon>Bacteria</taxon>
        <taxon>Bacillati</taxon>
        <taxon>Bacillota</taxon>
        <taxon>Clostridia</taxon>
        <taxon>Lachnospirales</taxon>
        <taxon>Lachnospiraceae</taxon>
        <taxon>Anaerostipes</taxon>
    </lineage>
</organism>
<feature type="transmembrane region" description="Helical" evidence="1">
    <location>
        <begin position="21"/>
        <end position="40"/>
    </location>
</feature>
<dbReference type="Proteomes" id="UP000095553">
    <property type="component" value="Unassembled WGS sequence"/>
</dbReference>
<keyword evidence="1" id="KW-0472">Membrane</keyword>
<evidence type="ECO:0000313" key="2">
    <source>
        <dbReference type="EMBL" id="CUM98651.1"/>
    </source>
</evidence>
<proteinExistence type="predicted"/>
<name>A0A173T7N5_ANAHA</name>
<dbReference type="AlphaFoldDB" id="A0A173T7N5"/>
<evidence type="ECO:0000313" key="3">
    <source>
        <dbReference type="Proteomes" id="UP000095553"/>
    </source>
</evidence>
<protein>
    <submittedName>
        <fullName evidence="2">Uncharacterized protein</fullName>
    </submittedName>
</protein>
<accession>A0A173T7N5</accession>
<dbReference type="EMBL" id="CYXY01000010">
    <property type="protein sequence ID" value="CUM98651.1"/>
    <property type="molecule type" value="Genomic_DNA"/>
</dbReference>